<dbReference type="InterPro" id="IPR026593">
    <property type="entry name" value="SecY"/>
</dbReference>
<dbReference type="PIRSF" id="PIRSF004557">
    <property type="entry name" value="SecY"/>
    <property type="match status" value="1"/>
</dbReference>
<dbReference type="InterPro" id="IPR030659">
    <property type="entry name" value="SecY_CS"/>
</dbReference>
<gene>
    <name evidence="10" type="primary">secY</name>
    <name evidence="14" type="ORF">SAMN05443638_10379</name>
</gene>
<evidence type="ECO:0000256" key="1">
    <source>
        <dbReference type="ARBA" id="ARBA00004141"/>
    </source>
</evidence>
<dbReference type="HAMAP" id="MF_01465">
    <property type="entry name" value="SecY"/>
    <property type="match status" value="1"/>
</dbReference>
<dbReference type="PANTHER" id="PTHR10906">
    <property type="entry name" value="SECY/SEC61-ALPHA FAMILY MEMBER"/>
    <property type="match status" value="1"/>
</dbReference>
<reference evidence="14 15" key="1">
    <citation type="submission" date="2016-11" db="EMBL/GenBank/DDBJ databases">
        <authorList>
            <person name="Jaros S."/>
            <person name="Januszkiewicz K."/>
            <person name="Wedrychowicz H."/>
        </authorList>
    </citation>
    <scope>NUCLEOTIDE SEQUENCE [LARGE SCALE GENOMIC DNA]</scope>
    <source>
        <strain evidence="14 15">DSM 2631</strain>
    </source>
</reference>
<dbReference type="STRING" id="1533.SAMN05443638_10379"/>
<evidence type="ECO:0000256" key="13">
    <source>
        <dbReference type="RuleBase" id="RU004349"/>
    </source>
</evidence>
<dbReference type="GO" id="GO:0065002">
    <property type="term" value="P:intracellular protein transmembrane transport"/>
    <property type="evidence" value="ECO:0007669"/>
    <property type="project" value="UniProtKB-UniRule"/>
</dbReference>
<evidence type="ECO:0000256" key="12">
    <source>
        <dbReference type="RuleBase" id="RU003484"/>
    </source>
</evidence>
<keyword evidence="5 10" id="KW-0653">Protein transport</keyword>
<dbReference type="InterPro" id="IPR002208">
    <property type="entry name" value="SecY/SEC61-alpha"/>
</dbReference>
<name>A0A1M4TRA9_9CLOT</name>
<evidence type="ECO:0000256" key="4">
    <source>
        <dbReference type="ARBA" id="ARBA00022692"/>
    </source>
</evidence>
<dbReference type="Gene3D" id="1.10.3370.10">
    <property type="entry name" value="SecY subunit domain"/>
    <property type="match status" value="1"/>
</dbReference>
<dbReference type="EMBL" id="FQVM01000003">
    <property type="protein sequence ID" value="SHE46934.1"/>
    <property type="molecule type" value="Genomic_DNA"/>
</dbReference>
<evidence type="ECO:0000256" key="9">
    <source>
        <dbReference type="ARBA" id="ARBA00039733"/>
    </source>
</evidence>
<comment type="similarity">
    <text evidence="2 10 13">Belongs to the SecY/SEC61-alpha family.</text>
</comment>
<dbReference type="NCBIfam" id="TIGR00967">
    <property type="entry name" value="3a0501s007"/>
    <property type="match status" value="1"/>
</dbReference>
<protein>
    <recommendedName>
        <fullName evidence="9 10">Protein translocase subunit SecY</fullName>
    </recommendedName>
</protein>
<dbReference type="AlphaFoldDB" id="A0A1M4TRA9"/>
<feature type="transmembrane region" description="Helical" evidence="10">
    <location>
        <begin position="112"/>
        <end position="132"/>
    </location>
</feature>
<keyword evidence="15" id="KW-1185">Reference proteome</keyword>
<dbReference type="FunFam" id="1.10.3370.10:FF:000001">
    <property type="entry name" value="Preprotein translocase subunit SecY"/>
    <property type="match status" value="1"/>
</dbReference>
<feature type="transmembrane region" description="Helical" evidence="10">
    <location>
        <begin position="363"/>
        <end position="384"/>
    </location>
</feature>
<keyword evidence="4 10" id="KW-0812">Transmembrane</keyword>
<comment type="caution">
    <text evidence="10">Lacks conserved residue(s) required for the propagation of feature annotation.</text>
</comment>
<keyword evidence="3 10" id="KW-0813">Transport</keyword>
<evidence type="ECO:0000256" key="7">
    <source>
        <dbReference type="ARBA" id="ARBA00023010"/>
    </source>
</evidence>
<sequence length="425" mass="47608">MLSTLRNAWKVPDLRKKILWTFFLVAIFRMGSHIPVPGINTGYLKEITQQVGLVGFYDLISGGAFSRFSIFALGVVPYINASIIMQLLTISIPSLEQLSKEGEEGRKKIQKITRYASIALGFITAYGTYIIIYNQGAIKDVSFGMTFLILITLVVGSTFCMWLGDQITVKGIGNGISLLIFVNIVSRIPMTFYSIMGLKKAEEINIVDIFLFIVFALALLVIVIFLSLAERRITVQYAGKAVGSKVYRGQSTHIPLSIIGSTVIAIIFAMSVMQFPEVIAQFFKNKSWAQAMLQNPYSPFNHNSWVYMVVYALLTIFFTWFYTQITFKPDEMAENMHKSAGFIPGIRPGQPTAKYLERVLDRLSVFGGLFAAIIAVTPLMIANYTKFKDISFGGTSLLILVSVSLEVMRQLESQLVMRHYQGFLK</sequence>
<dbReference type="GO" id="GO:0005886">
    <property type="term" value="C:plasma membrane"/>
    <property type="evidence" value="ECO:0007669"/>
    <property type="project" value="UniProtKB-SubCell"/>
</dbReference>
<dbReference type="RefSeq" id="WP_072892706.1">
    <property type="nucleotide sequence ID" value="NZ_FQVM01000003.1"/>
</dbReference>
<evidence type="ECO:0000256" key="5">
    <source>
        <dbReference type="ARBA" id="ARBA00022927"/>
    </source>
</evidence>
<dbReference type="GO" id="GO:0006605">
    <property type="term" value="P:protein targeting"/>
    <property type="evidence" value="ECO:0007669"/>
    <property type="project" value="UniProtKB-UniRule"/>
</dbReference>
<feature type="transmembrane region" description="Helical" evidence="10">
    <location>
        <begin position="144"/>
        <end position="164"/>
    </location>
</feature>
<feature type="transmembrane region" description="Helical" evidence="10">
    <location>
        <begin position="176"/>
        <end position="197"/>
    </location>
</feature>
<evidence type="ECO:0000256" key="6">
    <source>
        <dbReference type="ARBA" id="ARBA00022989"/>
    </source>
</evidence>
<dbReference type="PRINTS" id="PR00303">
    <property type="entry name" value="SECYTRNLCASE"/>
</dbReference>
<dbReference type="SUPFAM" id="SSF103491">
    <property type="entry name" value="Preprotein translocase SecY subunit"/>
    <property type="match status" value="1"/>
</dbReference>
<evidence type="ECO:0000256" key="8">
    <source>
        <dbReference type="ARBA" id="ARBA00023136"/>
    </source>
</evidence>
<dbReference type="OrthoDB" id="9809248at2"/>
<comment type="function">
    <text evidence="10 11">The central subunit of the protein translocation channel SecYEG. Consists of two halves formed by TMs 1-5 and 6-10. These two domains form a lateral gate at the front which open onto the bilayer between TMs 2 and 7, and are clamped together by SecE at the back. The channel is closed by both a pore ring composed of hydrophobic SecY resides and a short helix (helix 2A) on the extracellular side of the membrane which forms a plug. The plug probably moves laterally to allow the channel to open. The ring and the pore may move independently.</text>
</comment>
<comment type="subcellular location">
    <subcellularLocation>
        <location evidence="10">Cell membrane</location>
        <topology evidence="10">Multi-pass membrane protein</topology>
    </subcellularLocation>
    <subcellularLocation>
        <location evidence="1 12">Membrane</location>
        <topology evidence="1 12">Multi-pass membrane protein</topology>
    </subcellularLocation>
</comment>
<organism evidence="14 15">
    <name type="scientific">Clostridium fallax</name>
    <dbReference type="NCBI Taxonomy" id="1533"/>
    <lineage>
        <taxon>Bacteria</taxon>
        <taxon>Bacillati</taxon>
        <taxon>Bacillota</taxon>
        <taxon>Clostridia</taxon>
        <taxon>Eubacteriales</taxon>
        <taxon>Clostridiaceae</taxon>
        <taxon>Clostridium</taxon>
    </lineage>
</organism>
<feature type="transmembrane region" description="Helical" evidence="10">
    <location>
        <begin position="305"/>
        <end position="323"/>
    </location>
</feature>
<dbReference type="PROSITE" id="PS00756">
    <property type="entry name" value="SECY_2"/>
    <property type="match status" value="1"/>
</dbReference>
<dbReference type="InterPro" id="IPR023201">
    <property type="entry name" value="SecY_dom_sf"/>
</dbReference>
<evidence type="ECO:0000256" key="10">
    <source>
        <dbReference type="HAMAP-Rule" id="MF_01465"/>
    </source>
</evidence>
<keyword evidence="7 10" id="KW-0811">Translocation</keyword>
<keyword evidence="10" id="KW-1003">Cell membrane</keyword>
<dbReference type="GO" id="GO:0043952">
    <property type="term" value="P:protein transport by the Sec complex"/>
    <property type="evidence" value="ECO:0007669"/>
    <property type="project" value="UniProtKB-UniRule"/>
</dbReference>
<dbReference type="PROSITE" id="PS00755">
    <property type="entry name" value="SECY_1"/>
    <property type="match status" value="1"/>
</dbReference>
<feature type="transmembrane region" description="Helical" evidence="10">
    <location>
        <begin position="209"/>
        <end position="229"/>
    </location>
</feature>
<evidence type="ECO:0000256" key="3">
    <source>
        <dbReference type="ARBA" id="ARBA00022448"/>
    </source>
</evidence>
<feature type="transmembrane region" description="Helical" evidence="10">
    <location>
        <begin position="18"/>
        <end position="36"/>
    </location>
</feature>
<feature type="transmembrane region" description="Helical" evidence="10">
    <location>
        <begin position="390"/>
        <end position="408"/>
    </location>
</feature>
<keyword evidence="6 10" id="KW-1133">Transmembrane helix</keyword>
<feature type="transmembrane region" description="Helical" evidence="10">
    <location>
        <begin position="254"/>
        <end position="275"/>
    </location>
</feature>
<comment type="subunit">
    <text evidence="10">Component of the Sec protein translocase complex. Heterotrimer consisting of SecY, SecE and SecG subunits. The heterotrimers can form oligomers, although 1 heterotrimer is thought to be able to translocate proteins. Interacts with the ribosome. Interacts with SecDF, and other proteins may be involved. Interacts with SecA.</text>
</comment>
<evidence type="ECO:0000313" key="15">
    <source>
        <dbReference type="Proteomes" id="UP000184035"/>
    </source>
</evidence>
<keyword evidence="8 10" id="KW-0472">Membrane</keyword>
<evidence type="ECO:0000313" key="14">
    <source>
        <dbReference type="EMBL" id="SHE46934.1"/>
    </source>
</evidence>
<evidence type="ECO:0000256" key="11">
    <source>
        <dbReference type="RuleBase" id="RU000537"/>
    </source>
</evidence>
<proteinExistence type="inferred from homology"/>
<evidence type="ECO:0000256" key="2">
    <source>
        <dbReference type="ARBA" id="ARBA00005751"/>
    </source>
</evidence>
<dbReference type="Proteomes" id="UP000184035">
    <property type="component" value="Unassembled WGS sequence"/>
</dbReference>
<accession>A0A1M4TRA9</accession>
<dbReference type="Pfam" id="PF00344">
    <property type="entry name" value="SecY"/>
    <property type="match status" value="1"/>
</dbReference>